<evidence type="ECO:0000313" key="1">
    <source>
        <dbReference type="EnsemblPlants" id="MELO3C012933.2.1"/>
    </source>
</evidence>
<protein>
    <submittedName>
        <fullName evidence="1">Uncharacterized protein</fullName>
    </submittedName>
</protein>
<dbReference type="Gramene" id="MELO3C012933.2.1">
    <property type="protein sequence ID" value="MELO3C012933.2.1"/>
    <property type="gene ID" value="MELO3C012933.2"/>
</dbReference>
<sequence>MATRVTGLGPIISSSPLDPLTISMAMTDPTLSSEFVFDATFFGEHIIWFAEFV</sequence>
<dbReference type="EnsemblPlants" id="MELO3C012933.2.1">
    <property type="protein sequence ID" value="MELO3C012933.2.1"/>
    <property type="gene ID" value="MELO3C012933.2"/>
</dbReference>
<accession>A0A9I9D4L4</accession>
<reference evidence="1" key="1">
    <citation type="submission" date="2023-03" db="UniProtKB">
        <authorList>
            <consortium name="EnsemblPlants"/>
        </authorList>
    </citation>
    <scope>IDENTIFICATION</scope>
</reference>
<organism evidence="1">
    <name type="scientific">Cucumis melo</name>
    <name type="common">Muskmelon</name>
    <dbReference type="NCBI Taxonomy" id="3656"/>
    <lineage>
        <taxon>Eukaryota</taxon>
        <taxon>Viridiplantae</taxon>
        <taxon>Streptophyta</taxon>
        <taxon>Embryophyta</taxon>
        <taxon>Tracheophyta</taxon>
        <taxon>Spermatophyta</taxon>
        <taxon>Magnoliopsida</taxon>
        <taxon>eudicotyledons</taxon>
        <taxon>Gunneridae</taxon>
        <taxon>Pentapetalae</taxon>
        <taxon>rosids</taxon>
        <taxon>fabids</taxon>
        <taxon>Cucurbitales</taxon>
        <taxon>Cucurbitaceae</taxon>
        <taxon>Benincaseae</taxon>
        <taxon>Cucumis</taxon>
    </lineage>
</organism>
<dbReference type="AlphaFoldDB" id="A0A9I9D4L4"/>
<name>A0A9I9D4L4_CUCME</name>
<proteinExistence type="predicted"/>